<dbReference type="InterPro" id="IPR034151">
    <property type="entry name" value="TOPRIM_DnaG_bac"/>
</dbReference>
<dbReference type="Pfam" id="PF13155">
    <property type="entry name" value="Toprim_2"/>
    <property type="match status" value="1"/>
</dbReference>
<feature type="domain" description="Toprim" evidence="2">
    <location>
        <begin position="474"/>
        <end position="552"/>
    </location>
</feature>
<dbReference type="Gene3D" id="3.40.1360.10">
    <property type="match status" value="1"/>
</dbReference>
<evidence type="ECO:0000313" key="3">
    <source>
        <dbReference type="EMBL" id="MBA8792851.1"/>
    </source>
</evidence>
<comment type="caution">
    <text evidence="3">The sequence shown here is derived from an EMBL/GenBank/DDBJ whole genome shotgun (WGS) entry which is preliminary data.</text>
</comment>
<dbReference type="PANTHER" id="PTHR30313">
    <property type="entry name" value="DNA PRIMASE"/>
    <property type="match status" value="1"/>
</dbReference>
<feature type="region of interest" description="Disordered" evidence="1">
    <location>
        <begin position="679"/>
        <end position="699"/>
    </location>
</feature>
<dbReference type="GO" id="GO:0006269">
    <property type="term" value="P:DNA replication, synthesis of primer"/>
    <property type="evidence" value="ECO:0007669"/>
    <property type="project" value="TreeGrafter"/>
</dbReference>
<sequence>MPDEDARRTPGVDELHARLLAAVKSIETGQNWQDWLDLAGRLHRYSFRNLMLITSQRPDATAVAGYSTWKAAGRQVRRGEKSIKVLAPVSKRVTSNDDDLDAEPDGRSRADRKIVGFRSAAVFDIAQTEGPPLPSRSEPRLLDGDAPAGLWYALVAETSARGYRLLRGDADRLGEANGLTDVERREVWVRDDLTGAQAAKTLAHELGHVLLHADGEAEQCRGVVEVEAESVAFVVMGSHGVRSDDFSFPYVAHWAYPLAAVEHVPITEIVSRTGQRVVEAAQALIDSTQTNHTDDHVIRALADRVSEAAERTASLRSRAEATAPAEVDHRVLLAVVADTQEFFRRRAAGSWVPGYLEGRGLGAAVGSHEIGYAPRGWTTLVDHLRSLGYTDTRIEESGVAGRARTGQLIDRFRDRLTLPLRDHHGMLVGFTARVGPDAPIDAPKYLNSPETAIFHKHEVLYTRAGGWGQIAGGARAVVCEGALDAVAVDLASVASRKRLVGVASCGTAFTDDHGRALAGQLGGATVCLAFDGDDAGVKAVERAWSALAGSGHLAVVAAELPSGEDPASFQQGSPERLVEILVGARGAAWMLADRRTGERPPDDPGRALLAYRNLSDWADRVPRDQRIDFVLHIAGRLGIDPTEAAADLGRRHPQVLAESTGLATVLNCARWAQELGQPTQTDREFRAEPANLPALTRGR</sequence>
<keyword evidence="4" id="KW-1185">Reference proteome</keyword>
<dbReference type="InterPro" id="IPR037068">
    <property type="entry name" value="DNA_primase_core_N_sf"/>
</dbReference>
<dbReference type="GO" id="GO:0005737">
    <property type="term" value="C:cytoplasm"/>
    <property type="evidence" value="ECO:0007669"/>
    <property type="project" value="TreeGrafter"/>
</dbReference>
<evidence type="ECO:0000256" key="1">
    <source>
        <dbReference type="SAM" id="MobiDB-lite"/>
    </source>
</evidence>
<evidence type="ECO:0000313" key="4">
    <source>
        <dbReference type="Proteomes" id="UP000523079"/>
    </source>
</evidence>
<dbReference type="PANTHER" id="PTHR30313:SF2">
    <property type="entry name" value="DNA PRIMASE"/>
    <property type="match status" value="1"/>
</dbReference>
<dbReference type="Pfam" id="PF08401">
    <property type="entry name" value="ArdcN"/>
    <property type="match status" value="1"/>
</dbReference>
<dbReference type="RefSeq" id="WP_182558438.1">
    <property type="nucleotide sequence ID" value="NZ_JACGWT010000001.1"/>
</dbReference>
<dbReference type="InterPro" id="IPR013610">
    <property type="entry name" value="ArdC_N"/>
</dbReference>
<dbReference type="CDD" id="cd03364">
    <property type="entry name" value="TOPRIM_DnaG_primases"/>
    <property type="match status" value="1"/>
</dbReference>
<dbReference type="AlphaFoldDB" id="A0A7W3IPH2"/>
<dbReference type="Proteomes" id="UP000523079">
    <property type="component" value="Unassembled WGS sequence"/>
</dbReference>
<evidence type="ECO:0000259" key="2">
    <source>
        <dbReference type="SMART" id="SM00493"/>
    </source>
</evidence>
<dbReference type="SUPFAM" id="SSF56731">
    <property type="entry name" value="DNA primase core"/>
    <property type="match status" value="1"/>
</dbReference>
<organism evidence="3 4">
    <name type="scientific">Microlunatus kandeliicorticis</name>
    <dbReference type="NCBI Taxonomy" id="1759536"/>
    <lineage>
        <taxon>Bacteria</taxon>
        <taxon>Bacillati</taxon>
        <taxon>Actinomycetota</taxon>
        <taxon>Actinomycetes</taxon>
        <taxon>Propionibacteriales</taxon>
        <taxon>Propionibacteriaceae</taxon>
        <taxon>Microlunatus</taxon>
    </lineage>
</organism>
<dbReference type="EMBL" id="JACGWT010000001">
    <property type="protein sequence ID" value="MBA8792851.1"/>
    <property type="molecule type" value="Genomic_DNA"/>
</dbReference>
<dbReference type="InterPro" id="IPR050219">
    <property type="entry name" value="DnaG_primase"/>
</dbReference>
<dbReference type="GO" id="GO:0003697">
    <property type="term" value="F:single-stranded DNA binding"/>
    <property type="evidence" value="ECO:0007669"/>
    <property type="project" value="InterPro"/>
</dbReference>
<accession>A0A7W3IPH2</accession>
<gene>
    <name evidence="3" type="ORF">FHX74_000445</name>
</gene>
<dbReference type="Gene3D" id="3.90.980.10">
    <property type="entry name" value="DNA primase, catalytic core, N-terminal domain"/>
    <property type="match status" value="1"/>
</dbReference>
<dbReference type="InterPro" id="IPR006171">
    <property type="entry name" value="TOPRIM_dom"/>
</dbReference>
<dbReference type="InterPro" id="IPR013264">
    <property type="entry name" value="DNAG_N"/>
</dbReference>
<proteinExistence type="predicted"/>
<dbReference type="SMART" id="SM00493">
    <property type="entry name" value="TOPRIM"/>
    <property type="match status" value="1"/>
</dbReference>
<dbReference type="Pfam" id="PF08275">
    <property type="entry name" value="DNAG_N"/>
    <property type="match status" value="1"/>
</dbReference>
<protein>
    <submittedName>
        <fullName evidence="3">DNA primase catalytic core</fullName>
    </submittedName>
</protein>
<reference evidence="3 4" key="1">
    <citation type="submission" date="2020-07" db="EMBL/GenBank/DDBJ databases">
        <title>Sequencing the genomes of 1000 actinobacteria strains.</title>
        <authorList>
            <person name="Klenk H.-P."/>
        </authorList>
    </citation>
    <scope>NUCLEOTIDE SEQUENCE [LARGE SCALE GENOMIC DNA]</scope>
    <source>
        <strain evidence="3 4">DSM 100723</strain>
    </source>
</reference>
<name>A0A7W3IPH2_9ACTN</name>